<dbReference type="FunFam" id="1.10.510.10:FF:000624">
    <property type="entry name" value="Mitogen-activated protein kinase"/>
    <property type="match status" value="1"/>
</dbReference>
<reference evidence="14 15" key="1">
    <citation type="journal article" date="2004" name="Nature">
        <title>Genome sequence of the ultrasmall unicellular red alga Cyanidioschyzon merolae 10D.</title>
        <authorList>
            <person name="Matsuzaki M."/>
            <person name="Misumi O."/>
            <person name="Shin-i T."/>
            <person name="Maruyama S."/>
            <person name="Takahara M."/>
            <person name="Miyagishima S."/>
            <person name="Mori T."/>
            <person name="Nishida K."/>
            <person name="Yagisawa F."/>
            <person name="Nishida K."/>
            <person name="Yoshida Y."/>
            <person name="Nishimura Y."/>
            <person name="Nakao S."/>
            <person name="Kobayashi T."/>
            <person name="Momoyama Y."/>
            <person name="Higashiyama T."/>
            <person name="Minoda A."/>
            <person name="Sano M."/>
            <person name="Nomoto H."/>
            <person name="Oishi K."/>
            <person name="Hayashi H."/>
            <person name="Ohta F."/>
            <person name="Nishizaka S."/>
            <person name="Haga S."/>
            <person name="Miura S."/>
            <person name="Morishita T."/>
            <person name="Kabeya Y."/>
            <person name="Terasawa K."/>
            <person name="Suzuki Y."/>
            <person name="Ishii Y."/>
            <person name="Asakawa S."/>
            <person name="Takano H."/>
            <person name="Ohta N."/>
            <person name="Kuroiwa H."/>
            <person name="Tanaka K."/>
            <person name="Shimizu N."/>
            <person name="Sugano S."/>
            <person name="Sato N."/>
            <person name="Nozaki H."/>
            <person name="Ogasawara N."/>
            <person name="Kohara Y."/>
            <person name="Kuroiwa T."/>
        </authorList>
    </citation>
    <scope>NUCLEOTIDE SEQUENCE [LARGE SCALE GENOMIC DNA]</scope>
    <source>
        <strain evidence="14 15">10D</strain>
    </source>
</reference>
<dbReference type="InterPro" id="IPR008271">
    <property type="entry name" value="Ser/Thr_kinase_AS"/>
</dbReference>
<dbReference type="InterPro" id="IPR000719">
    <property type="entry name" value="Prot_kinase_dom"/>
</dbReference>
<keyword evidence="6 10" id="KW-0547">Nucleotide-binding</keyword>
<protein>
    <recommendedName>
        <fullName evidence="2">[RNA-polymerase]-subunit kinase</fullName>
        <ecNumber evidence="2">2.7.11.23</ecNumber>
    </recommendedName>
</protein>
<dbReference type="PROSITE" id="PS00107">
    <property type="entry name" value="PROTEIN_KINASE_ATP"/>
    <property type="match status" value="1"/>
</dbReference>
<dbReference type="eggNOG" id="KOG0659">
    <property type="taxonomic scope" value="Eukaryota"/>
</dbReference>
<gene>
    <name evidence="14" type="ORF">CYME_CMN139C</name>
</gene>
<dbReference type="GO" id="GO:0070985">
    <property type="term" value="C:transcription factor TFIIK complex"/>
    <property type="evidence" value="ECO:0007669"/>
    <property type="project" value="InterPro"/>
</dbReference>
<evidence type="ECO:0000256" key="7">
    <source>
        <dbReference type="ARBA" id="ARBA00022777"/>
    </source>
</evidence>
<dbReference type="CDD" id="cd07841">
    <property type="entry name" value="STKc_CDK7"/>
    <property type="match status" value="1"/>
</dbReference>
<dbReference type="InterPro" id="IPR050108">
    <property type="entry name" value="CDK"/>
</dbReference>
<dbReference type="GeneID" id="16995350"/>
<keyword evidence="5" id="KW-0808">Transferase</keyword>
<dbReference type="InterPro" id="IPR017441">
    <property type="entry name" value="Protein_kinase_ATP_BS"/>
</dbReference>
<dbReference type="GO" id="GO:0005524">
    <property type="term" value="F:ATP binding"/>
    <property type="evidence" value="ECO:0007669"/>
    <property type="project" value="UniProtKB-UniRule"/>
</dbReference>
<dbReference type="PROSITE" id="PS50011">
    <property type="entry name" value="PROTEIN_KINASE_DOM"/>
    <property type="match status" value="1"/>
</dbReference>
<accession>M1V971</accession>
<keyword evidence="7 14" id="KW-0418">Kinase</keyword>
<dbReference type="GO" id="GO:0008353">
    <property type="term" value="F:RNA polymerase II CTD heptapeptide repeat kinase activity"/>
    <property type="evidence" value="ECO:0007669"/>
    <property type="project" value="UniProtKB-EC"/>
</dbReference>
<dbReference type="InterPro" id="IPR011009">
    <property type="entry name" value="Kinase-like_dom_sf"/>
</dbReference>
<evidence type="ECO:0000256" key="1">
    <source>
        <dbReference type="ARBA" id="ARBA00006485"/>
    </source>
</evidence>
<evidence type="ECO:0000256" key="9">
    <source>
        <dbReference type="PIRSR" id="PIRSR637770-1"/>
    </source>
</evidence>
<evidence type="ECO:0000256" key="6">
    <source>
        <dbReference type="ARBA" id="ARBA00022741"/>
    </source>
</evidence>
<dbReference type="SUPFAM" id="SSF56112">
    <property type="entry name" value="Protein kinase-like (PK-like)"/>
    <property type="match status" value="1"/>
</dbReference>
<evidence type="ECO:0000256" key="11">
    <source>
        <dbReference type="PROSITE-ProRule" id="PRU10141"/>
    </source>
</evidence>
<proteinExistence type="inferred from homology"/>
<dbReference type="RefSeq" id="XP_005537285.1">
    <property type="nucleotide sequence ID" value="XM_005537228.1"/>
</dbReference>
<dbReference type="GO" id="GO:0004693">
    <property type="term" value="F:cyclin-dependent protein serine/threonine kinase activity"/>
    <property type="evidence" value="ECO:0007669"/>
    <property type="project" value="TreeGrafter"/>
</dbReference>
<dbReference type="GO" id="GO:0005737">
    <property type="term" value="C:cytoplasm"/>
    <property type="evidence" value="ECO:0007669"/>
    <property type="project" value="TreeGrafter"/>
</dbReference>
<dbReference type="KEGG" id="cme:CYME_CMN139C"/>
<evidence type="ECO:0000256" key="10">
    <source>
        <dbReference type="PIRSR" id="PIRSR637770-2"/>
    </source>
</evidence>
<name>M1V971_CYAM1</name>
<comment type="similarity">
    <text evidence="1">Belongs to the protein kinase superfamily. CMGC Ser/Thr protein kinase family. CDC2/CDKX subfamily.</text>
</comment>
<feature type="binding site" evidence="10">
    <location>
        <begin position="14"/>
        <end position="22"/>
    </location>
    <ligand>
        <name>ATP</name>
        <dbReference type="ChEBI" id="CHEBI:30616"/>
    </ligand>
</feature>
<dbReference type="Pfam" id="PF00069">
    <property type="entry name" value="Pkinase"/>
    <property type="match status" value="1"/>
</dbReference>
<evidence type="ECO:0000313" key="14">
    <source>
        <dbReference type="EMBL" id="BAM81249.1"/>
    </source>
</evidence>
<sequence length="328" mass="36680">MLQPVERYEKQRVLGQGTYGVVYLAIDRCTAQPVALKKVRLADYTAGLSMTAWRELRLLPELGGHPNVIALLDVFSTKSSELYLVYEYCETDLEHLITERNLMLSQGDIKSCLRQLLEGVAACHENWVLHRDLKPSNVLVTTDGVLKLADFGLARVYAEPDLGTEGGRRMTHQVVTRWYRAPELLFGATAYGPAVDIWAVGCIFAELMRRVPFLPGQNDLDQLGKIAATLGAPTPDQWPGVDALPAYLPFKSVQRQPLADLFRAAPPSAIDLLSRMLALNPNERISARDALEHAFFHTGAAESDPRELMVRWRKAQAHRRAAKTERHS</sequence>
<organism evidence="14 15">
    <name type="scientific">Cyanidioschyzon merolae (strain NIES-3377 / 10D)</name>
    <name type="common">Unicellular red alga</name>
    <dbReference type="NCBI Taxonomy" id="280699"/>
    <lineage>
        <taxon>Eukaryota</taxon>
        <taxon>Rhodophyta</taxon>
        <taxon>Bangiophyceae</taxon>
        <taxon>Cyanidiales</taxon>
        <taxon>Cyanidiaceae</taxon>
        <taxon>Cyanidioschyzon</taxon>
    </lineage>
</organism>
<dbReference type="PANTHER" id="PTHR24056:SF0">
    <property type="entry name" value="CYCLIN-DEPENDENT KINASE 7"/>
    <property type="match status" value="1"/>
</dbReference>
<evidence type="ECO:0000259" key="13">
    <source>
        <dbReference type="PROSITE" id="PS50011"/>
    </source>
</evidence>
<evidence type="ECO:0000313" key="15">
    <source>
        <dbReference type="Proteomes" id="UP000007014"/>
    </source>
</evidence>
<dbReference type="SMART" id="SM00220">
    <property type="entry name" value="S_TKc"/>
    <property type="match status" value="1"/>
</dbReference>
<dbReference type="Gramene" id="CMN139CT">
    <property type="protein sequence ID" value="CMN139CT"/>
    <property type="gene ID" value="CMN139C"/>
</dbReference>
<dbReference type="PROSITE" id="PS00108">
    <property type="entry name" value="PROTEIN_KINASE_ST"/>
    <property type="match status" value="1"/>
</dbReference>
<dbReference type="Proteomes" id="UP000007014">
    <property type="component" value="Chromosome 14"/>
</dbReference>
<dbReference type="EC" id="2.7.11.23" evidence="2"/>
<dbReference type="Gene3D" id="1.10.510.10">
    <property type="entry name" value="Transferase(Phosphotransferase) domain 1"/>
    <property type="match status" value="1"/>
</dbReference>
<evidence type="ECO:0000256" key="4">
    <source>
        <dbReference type="ARBA" id="ARBA00022553"/>
    </source>
</evidence>
<evidence type="ECO:0000256" key="8">
    <source>
        <dbReference type="ARBA" id="ARBA00022840"/>
    </source>
</evidence>
<keyword evidence="4" id="KW-0597">Phosphoprotein</keyword>
<dbReference type="Gene3D" id="3.30.200.20">
    <property type="entry name" value="Phosphorylase Kinase, domain 1"/>
    <property type="match status" value="1"/>
</dbReference>
<evidence type="ECO:0000256" key="12">
    <source>
        <dbReference type="RuleBase" id="RU000304"/>
    </source>
</evidence>
<keyword evidence="3 12" id="KW-0723">Serine/threonine-protein kinase</keyword>
<keyword evidence="8 10" id="KW-0067">ATP-binding</keyword>
<dbReference type="GO" id="GO:0045944">
    <property type="term" value="P:positive regulation of transcription by RNA polymerase II"/>
    <property type="evidence" value="ECO:0007669"/>
    <property type="project" value="TreeGrafter"/>
</dbReference>
<dbReference type="HOGENOM" id="CLU_000288_181_1_1"/>
<feature type="binding site" evidence="10 11">
    <location>
        <position position="37"/>
    </location>
    <ligand>
        <name>ATP</name>
        <dbReference type="ChEBI" id="CHEBI:30616"/>
    </ligand>
</feature>
<evidence type="ECO:0000256" key="3">
    <source>
        <dbReference type="ARBA" id="ARBA00022527"/>
    </source>
</evidence>
<feature type="active site" description="Proton acceptor" evidence="9">
    <location>
        <position position="132"/>
    </location>
</feature>
<dbReference type="InterPro" id="IPR037770">
    <property type="entry name" value="CDK7"/>
</dbReference>
<evidence type="ECO:0000256" key="5">
    <source>
        <dbReference type="ARBA" id="ARBA00022679"/>
    </source>
</evidence>
<dbReference type="EMBL" id="AP006496">
    <property type="protein sequence ID" value="BAM81249.1"/>
    <property type="molecule type" value="Genomic_DNA"/>
</dbReference>
<keyword evidence="15" id="KW-1185">Reference proteome</keyword>
<dbReference type="AlphaFoldDB" id="M1V971"/>
<dbReference type="OMA" id="CLESEYF"/>
<dbReference type="PANTHER" id="PTHR24056">
    <property type="entry name" value="CELL DIVISION PROTEIN KINASE"/>
    <property type="match status" value="1"/>
</dbReference>
<reference evidence="14 15" key="2">
    <citation type="journal article" date="2007" name="BMC Biol.">
        <title>A 100%-complete sequence reveals unusually simple genomic features in the hot-spring red alga Cyanidioschyzon merolae.</title>
        <authorList>
            <person name="Nozaki H."/>
            <person name="Takano H."/>
            <person name="Misumi O."/>
            <person name="Terasawa K."/>
            <person name="Matsuzaki M."/>
            <person name="Maruyama S."/>
            <person name="Nishida K."/>
            <person name="Yagisawa F."/>
            <person name="Yoshida Y."/>
            <person name="Fujiwara T."/>
            <person name="Takio S."/>
            <person name="Tamura K."/>
            <person name="Chung S.J."/>
            <person name="Nakamura S."/>
            <person name="Kuroiwa H."/>
            <person name="Tanaka K."/>
            <person name="Sato N."/>
            <person name="Kuroiwa T."/>
        </authorList>
    </citation>
    <scope>NUCLEOTIDE SEQUENCE [LARGE SCALE GENOMIC DNA]</scope>
    <source>
        <strain evidence="14 15">10D</strain>
    </source>
</reference>
<feature type="domain" description="Protein kinase" evidence="13">
    <location>
        <begin position="8"/>
        <end position="296"/>
    </location>
</feature>
<evidence type="ECO:0000256" key="2">
    <source>
        <dbReference type="ARBA" id="ARBA00012409"/>
    </source>
</evidence>
<dbReference type="OrthoDB" id="1732493at2759"/>
<dbReference type="STRING" id="280699.M1V971"/>